<keyword evidence="9 10" id="KW-0998">Cell outer membrane</keyword>
<protein>
    <submittedName>
        <fullName evidence="15">Uncharacterized protein</fullName>
    </submittedName>
</protein>
<evidence type="ECO:0000259" key="13">
    <source>
        <dbReference type="Pfam" id="PF00593"/>
    </source>
</evidence>
<feature type="domain" description="TonB-dependent receptor plug" evidence="14">
    <location>
        <begin position="31"/>
        <end position="127"/>
    </location>
</feature>
<dbReference type="AlphaFoldDB" id="A0A062TZU8"/>
<dbReference type="InterPro" id="IPR010917">
    <property type="entry name" value="TonB_rcpt_CS"/>
</dbReference>
<dbReference type="Pfam" id="PF07715">
    <property type="entry name" value="Plug"/>
    <property type="match status" value="1"/>
</dbReference>
<dbReference type="InterPro" id="IPR039426">
    <property type="entry name" value="TonB-dep_rcpt-like"/>
</dbReference>
<evidence type="ECO:0000256" key="8">
    <source>
        <dbReference type="ARBA" id="ARBA00023136"/>
    </source>
</evidence>
<dbReference type="PROSITE" id="PS52016">
    <property type="entry name" value="TONB_DEPENDENT_REC_3"/>
    <property type="match status" value="1"/>
</dbReference>
<gene>
    <name evidence="15" type="ORF">HY3_11115</name>
</gene>
<evidence type="ECO:0000256" key="11">
    <source>
        <dbReference type="PROSITE-ProRule" id="PRU10144"/>
    </source>
</evidence>
<keyword evidence="8 10" id="KW-0472">Membrane</keyword>
<dbReference type="eggNOG" id="COG4771">
    <property type="taxonomic scope" value="Bacteria"/>
</dbReference>
<evidence type="ECO:0000256" key="2">
    <source>
        <dbReference type="ARBA" id="ARBA00009810"/>
    </source>
</evidence>
<evidence type="ECO:0000259" key="14">
    <source>
        <dbReference type="Pfam" id="PF07715"/>
    </source>
</evidence>
<keyword evidence="3 10" id="KW-0813">Transport</keyword>
<keyword evidence="4 10" id="KW-1134">Transmembrane beta strand</keyword>
<dbReference type="InterPro" id="IPR037066">
    <property type="entry name" value="Plug_dom_sf"/>
</dbReference>
<dbReference type="InterPro" id="IPR012910">
    <property type="entry name" value="Plug_dom"/>
</dbReference>
<evidence type="ECO:0000256" key="3">
    <source>
        <dbReference type="ARBA" id="ARBA00022448"/>
    </source>
</evidence>
<evidence type="ECO:0000256" key="1">
    <source>
        <dbReference type="ARBA" id="ARBA00004571"/>
    </source>
</evidence>
<dbReference type="GO" id="GO:0009279">
    <property type="term" value="C:cell outer membrane"/>
    <property type="evidence" value="ECO:0007669"/>
    <property type="project" value="UniProtKB-SubCell"/>
</dbReference>
<comment type="subcellular location">
    <subcellularLocation>
        <location evidence="1 10">Cell outer membrane</location>
        <topology evidence="1 10">Multi-pass membrane protein</topology>
    </subcellularLocation>
</comment>
<dbReference type="CDD" id="cd01347">
    <property type="entry name" value="ligand_gated_channel"/>
    <property type="match status" value="1"/>
</dbReference>
<evidence type="ECO:0000256" key="5">
    <source>
        <dbReference type="ARBA" id="ARBA00022692"/>
    </source>
</evidence>
<feature type="domain" description="TonB-dependent receptor-like beta-barrel" evidence="13">
    <location>
        <begin position="252"/>
        <end position="626"/>
    </location>
</feature>
<dbReference type="Pfam" id="PF00593">
    <property type="entry name" value="TonB_dep_Rec_b-barrel"/>
    <property type="match status" value="1"/>
</dbReference>
<proteinExistence type="inferred from homology"/>
<evidence type="ECO:0000313" key="15">
    <source>
        <dbReference type="EMBL" id="RAN34108.1"/>
    </source>
</evidence>
<evidence type="ECO:0000313" key="16">
    <source>
        <dbReference type="Proteomes" id="UP000249123"/>
    </source>
</evidence>
<dbReference type="PANTHER" id="PTHR30069">
    <property type="entry name" value="TONB-DEPENDENT OUTER MEMBRANE RECEPTOR"/>
    <property type="match status" value="1"/>
</dbReference>
<keyword evidence="16" id="KW-1185">Reference proteome</keyword>
<accession>A0A062TZU8</accession>
<dbReference type="STRING" id="1280941.HY2_11125"/>
<reference evidence="15 16" key="1">
    <citation type="submission" date="2013-04" db="EMBL/GenBank/DDBJ databases">
        <title>Hyphomonas sp. T24B3 Genome Sequencing.</title>
        <authorList>
            <person name="Lai Q."/>
            <person name="Shao Z."/>
        </authorList>
    </citation>
    <scope>NUCLEOTIDE SEQUENCE [LARGE SCALE GENOMIC DNA]</scope>
    <source>
        <strain evidence="15 16">T24B3</strain>
    </source>
</reference>
<keyword evidence="5 10" id="KW-0812">Transmembrane</keyword>
<name>A0A062TZU8_9PROT</name>
<evidence type="ECO:0000256" key="12">
    <source>
        <dbReference type="RuleBase" id="RU003357"/>
    </source>
</evidence>
<evidence type="ECO:0000256" key="6">
    <source>
        <dbReference type="ARBA" id="ARBA00022729"/>
    </source>
</evidence>
<dbReference type="Gene3D" id="2.40.170.20">
    <property type="entry name" value="TonB-dependent receptor, beta-barrel domain"/>
    <property type="match status" value="1"/>
</dbReference>
<dbReference type="PROSITE" id="PS01156">
    <property type="entry name" value="TONB_DEPENDENT_REC_2"/>
    <property type="match status" value="1"/>
</dbReference>
<evidence type="ECO:0000256" key="9">
    <source>
        <dbReference type="ARBA" id="ARBA00023237"/>
    </source>
</evidence>
<dbReference type="InterPro" id="IPR000531">
    <property type="entry name" value="Beta-barrel_TonB"/>
</dbReference>
<dbReference type="Gene3D" id="2.170.130.10">
    <property type="entry name" value="TonB-dependent receptor, plug domain"/>
    <property type="match status" value="1"/>
</dbReference>
<comment type="caution">
    <text evidence="15">The sequence shown here is derived from an EMBL/GenBank/DDBJ whole genome shotgun (WGS) entry which is preliminary data.</text>
</comment>
<evidence type="ECO:0000256" key="10">
    <source>
        <dbReference type="PROSITE-ProRule" id="PRU01360"/>
    </source>
</evidence>
<keyword evidence="7 12" id="KW-0798">TonB box</keyword>
<dbReference type="InterPro" id="IPR036942">
    <property type="entry name" value="Beta-barrel_TonB_sf"/>
</dbReference>
<evidence type="ECO:0000256" key="7">
    <source>
        <dbReference type="ARBA" id="ARBA00023077"/>
    </source>
</evidence>
<dbReference type="PANTHER" id="PTHR30069:SF41">
    <property type="entry name" value="HEME_HEMOPEXIN UTILIZATION PROTEIN C"/>
    <property type="match status" value="1"/>
</dbReference>
<organism evidence="15 16">
    <name type="scientific">Hyphomonas pacifica</name>
    <dbReference type="NCBI Taxonomy" id="1280941"/>
    <lineage>
        <taxon>Bacteria</taxon>
        <taxon>Pseudomonadati</taxon>
        <taxon>Pseudomonadota</taxon>
        <taxon>Alphaproteobacteria</taxon>
        <taxon>Hyphomonadales</taxon>
        <taxon>Hyphomonadaceae</taxon>
        <taxon>Hyphomonas</taxon>
    </lineage>
</organism>
<dbReference type="GO" id="GO:0044718">
    <property type="term" value="P:siderophore transmembrane transport"/>
    <property type="evidence" value="ECO:0007669"/>
    <property type="project" value="TreeGrafter"/>
</dbReference>
<dbReference type="EMBL" id="AWFB01000013">
    <property type="protein sequence ID" value="RAN34108.1"/>
    <property type="molecule type" value="Genomic_DNA"/>
</dbReference>
<dbReference type="GO" id="GO:0015344">
    <property type="term" value="F:siderophore uptake transmembrane transporter activity"/>
    <property type="evidence" value="ECO:0007669"/>
    <property type="project" value="TreeGrafter"/>
</dbReference>
<keyword evidence="6" id="KW-0732">Signal</keyword>
<feature type="short sequence motif" description="TonB C-terminal box" evidence="11">
    <location>
        <begin position="650"/>
        <end position="667"/>
    </location>
</feature>
<comment type="similarity">
    <text evidence="2 10 12">Belongs to the TonB-dependent receptor family.</text>
</comment>
<evidence type="ECO:0000256" key="4">
    <source>
        <dbReference type="ARBA" id="ARBA00022452"/>
    </source>
</evidence>
<dbReference type="SUPFAM" id="SSF56935">
    <property type="entry name" value="Porins"/>
    <property type="match status" value="1"/>
</dbReference>
<dbReference type="Proteomes" id="UP000249123">
    <property type="component" value="Unassembled WGS sequence"/>
</dbReference>
<sequence>MALAMGAAAQGADDAELIEDVVVVVGETTNVLIDADQIEKTQANDLADIFRQTPSVSVGGSIGIAQKVYVRGLEDTLLNVTVDGAPQTGTLFHHIGRVQIEPELLKRVELQAGAGEATAGFGAVGGAIRFRTKSASDLLEDGQRFGGMVRGSWFSNDGYKASLTGYGKLTENWDLLGSLVYVDRDNMKDGDGDTLYATAAEQMLGFIKLSGELAPDHYVSVSYERREEEGDFSARPNWPALENDTLFPSEAVRETIVGNYRNELSDMLNMDATAYYTTSEFQQNRFDRWGMYGGDLETYGFDLRNTSKFGAHRLVYGIEHRNDTVSSEYQAEDSVWQDWAWDPNIGAFREEGKLWAGYIQGHFQLTDKFLLSAGGRYDSYELDLVTYDEKTSSDGFSGNIGVLYDLTPDLALSAGYAQAFRGKEVGDSFTLEKQPGRLRLQPGLDPERVDNTEAGLVYDNGQLRAGASVFSMKIDDVIMDQLGGLGAPQDSTYYENVGEFETEGVELRLGYSWQSLSADLFYTAYDSELNGHDVEGYEEIGLANTSGDQWNFNIAWMPTDTLNLGLNVRHVEDLNDIVVLYRAVELGWIDSLQTVDKPGYTVTDIYAEWRPEAMPGLRLNVGVQNLFDELYRDHASVADYNAIPGWEVIAGVYEAGRDVRISIGYDF</sequence>